<accession>A0A7W8A9H0</accession>
<feature type="transmembrane region" description="Helical" evidence="1">
    <location>
        <begin position="117"/>
        <end position="141"/>
    </location>
</feature>
<gene>
    <name evidence="2" type="ORF">HNR40_007606</name>
</gene>
<evidence type="ECO:0000313" key="3">
    <source>
        <dbReference type="Proteomes" id="UP000568380"/>
    </source>
</evidence>
<keyword evidence="1" id="KW-1133">Transmembrane helix</keyword>
<reference evidence="2 3" key="1">
    <citation type="submission" date="2020-08" db="EMBL/GenBank/DDBJ databases">
        <title>Genomic Encyclopedia of Type Strains, Phase IV (KMG-IV): sequencing the most valuable type-strain genomes for metagenomic binning, comparative biology and taxonomic classification.</title>
        <authorList>
            <person name="Goeker M."/>
        </authorList>
    </citation>
    <scope>NUCLEOTIDE SEQUENCE [LARGE SCALE GENOMIC DNA]</scope>
    <source>
        <strain evidence="2 3">DSM 45385</strain>
    </source>
</reference>
<protein>
    <submittedName>
        <fullName evidence="2">Uncharacterized protein</fullName>
    </submittedName>
</protein>
<evidence type="ECO:0000313" key="2">
    <source>
        <dbReference type="EMBL" id="MBB5082111.1"/>
    </source>
</evidence>
<dbReference type="EMBL" id="JACHIN010000012">
    <property type="protein sequence ID" value="MBB5082111.1"/>
    <property type="molecule type" value="Genomic_DNA"/>
</dbReference>
<name>A0A7W8A9H0_9ACTN</name>
<sequence length="159" mass="16644">MRGMVAAGAVAAALGVGVIAVGTGAFGLETQEFTRIECRSVMVKGGAVWHCDGESPAQLRANDAAVRRAELAALRAHREAVPPFSPRRRTDLTFVDHDGRTGPQRVTATRLPGGERWIAHSSMVVGTGAGLLALGGAVIAFQWRPVMGQRSTAKPSSTT</sequence>
<organism evidence="2 3">
    <name type="scientific">Nonomuraea endophytica</name>
    <dbReference type="NCBI Taxonomy" id="714136"/>
    <lineage>
        <taxon>Bacteria</taxon>
        <taxon>Bacillati</taxon>
        <taxon>Actinomycetota</taxon>
        <taxon>Actinomycetes</taxon>
        <taxon>Streptosporangiales</taxon>
        <taxon>Streptosporangiaceae</taxon>
        <taxon>Nonomuraea</taxon>
    </lineage>
</organism>
<dbReference type="RefSeq" id="WP_184970029.1">
    <property type="nucleotide sequence ID" value="NZ_JACHIN010000012.1"/>
</dbReference>
<comment type="caution">
    <text evidence="2">The sequence shown here is derived from an EMBL/GenBank/DDBJ whole genome shotgun (WGS) entry which is preliminary data.</text>
</comment>
<dbReference type="AlphaFoldDB" id="A0A7W8A9H0"/>
<dbReference type="Proteomes" id="UP000568380">
    <property type="component" value="Unassembled WGS sequence"/>
</dbReference>
<keyword evidence="3" id="KW-1185">Reference proteome</keyword>
<keyword evidence="1" id="KW-0812">Transmembrane</keyword>
<proteinExistence type="predicted"/>
<keyword evidence="1" id="KW-0472">Membrane</keyword>
<evidence type="ECO:0000256" key="1">
    <source>
        <dbReference type="SAM" id="Phobius"/>
    </source>
</evidence>